<dbReference type="Proteomes" id="UP001295794">
    <property type="component" value="Unassembled WGS sequence"/>
</dbReference>
<protein>
    <recommendedName>
        <fullName evidence="5">TFIIS N-terminal domain-containing protein</fullName>
    </recommendedName>
</protein>
<dbReference type="InterPro" id="IPR035441">
    <property type="entry name" value="TFIIS/LEDGF_dom_sf"/>
</dbReference>
<organism evidence="6 8">
    <name type="scientific">Mycena citricolor</name>
    <dbReference type="NCBI Taxonomy" id="2018698"/>
    <lineage>
        <taxon>Eukaryota</taxon>
        <taxon>Fungi</taxon>
        <taxon>Dikarya</taxon>
        <taxon>Basidiomycota</taxon>
        <taxon>Agaricomycotina</taxon>
        <taxon>Agaricomycetes</taxon>
        <taxon>Agaricomycetidae</taxon>
        <taxon>Agaricales</taxon>
        <taxon>Marasmiineae</taxon>
        <taxon>Mycenaceae</taxon>
        <taxon>Mycena</taxon>
    </lineage>
</organism>
<dbReference type="GO" id="GO:0005634">
    <property type="term" value="C:nucleus"/>
    <property type="evidence" value="ECO:0007669"/>
    <property type="project" value="UniProtKB-SubCell"/>
</dbReference>
<evidence type="ECO:0000256" key="3">
    <source>
        <dbReference type="PROSITE-ProRule" id="PRU00649"/>
    </source>
</evidence>
<dbReference type="EMBL" id="CAVNYO010000037">
    <property type="protein sequence ID" value="CAK5263271.1"/>
    <property type="molecule type" value="Genomic_DNA"/>
</dbReference>
<evidence type="ECO:0000313" key="6">
    <source>
        <dbReference type="EMBL" id="CAK5263271.1"/>
    </source>
</evidence>
<dbReference type="InterPro" id="IPR003617">
    <property type="entry name" value="TFIIS/CRSP70_N_sub"/>
</dbReference>
<dbReference type="SUPFAM" id="SSF47676">
    <property type="entry name" value="Conserved domain common to transcription factors TFIIS, elongin A, CRSP70"/>
    <property type="match status" value="1"/>
</dbReference>
<gene>
    <name evidence="6" type="ORF">MYCIT1_LOCUS2632</name>
    <name evidence="7" type="ORF">MYCIT1_LOCUS27120</name>
</gene>
<dbReference type="Pfam" id="PF08711">
    <property type="entry name" value="Med26"/>
    <property type="match status" value="1"/>
</dbReference>
<evidence type="ECO:0000313" key="8">
    <source>
        <dbReference type="Proteomes" id="UP001295794"/>
    </source>
</evidence>
<name>A0AAD2GTC9_9AGAR</name>
<dbReference type="Gene3D" id="1.20.930.10">
    <property type="entry name" value="Conserved domain common to transcription factors TFIIS, elongin A, CRSP70"/>
    <property type="match status" value="1"/>
</dbReference>
<feature type="domain" description="TFIIS N-terminal" evidence="5">
    <location>
        <begin position="6"/>
        <end position="80"/>
    </location>
</feature>
<comment type="caution">
    <text evidence="6">The sequence shown here is derived from an EMBL/GenBank/DDBJ whole genome shotgun (WGS) entry which is preliminary data.</text>
</comment>
<dbReference type="SMART" id="SM00509">
    <property type="entry name" value="TFS2N"/>
    <property type="match status" value="1"/>
</dbReference>
<comment type="subcellular location">
    <subcellularLocation>
        <location evidence="1 3">Nucleus</location>
    </subcellularLocation>
</comment>
<reference evidence="6" key="1">
    <citation type="submission" date="2023-11" db="EMBL/GenBank/DDBJ databases">
        <authorList>
            <person name="De Vega J J."/>
            <person name="De Vega J J."/>
        </authorList>
    </citation>
    <scope>NUCLEOTIDE SEQUENCE</scope>
</reference>
<keyword evidence="8" id="KW-1185">Reference proteome</keyword>
<feature type="compositionally biased region" description="Polar residues" evidence="4">
    <location>
        <begin position="92"/>
        <end position="110"/>
    </location>
</feature>
<dbReference type="InterPro" id="IPR017923">
    <property type="entry name" value="TFIIS_N"/>
</dbReference>
<dbReference type="AlphaFoldDB" id="A0AAD2GTC9"/>
<dbReference type="EMBL" id="CAVNYO010000421">
    <property type="protein sequence ID" value="CAK5277948.1"/>
    <property type="molecule type" value="Genomic_DNA"/>
</dbReference>
<sequence>MSSDAAELKKLVKQLQSSSSSEDIVSTLRSLRKDFKVNEAILRESKAGLAVGKLRTHASKAVADLAKDVVRQWKVEVEQAKAGAAASKPTLGVNTSGASSRVSPTSAQPP</sequence>
<evidence type="ECO:0000313" key="7">
    <source>
        <dbReference type="EMBL" id="CAK5277948.1"/>
    </source>
</evidence>
<evidence type="ECO:0000256" key="2">
    <source>
        <dbReference type="ARBA" id="ARBA00023242"/>
    </source>
</evidence>
<evidence type="ECO:0000256" key="1">
    <source>
        <dbReference type="ARBA" id="ARBA00004123"/>
    </source>
</evidence>
<dbReference type="PROSITE" id="PS51319">
    <property type="entry name" value="TFIIS_N"/>
    <property type="match status" value="1"/>
</dbReference>
<accession>A0AAD2GTC9</accession>
<keyword evidence="2 3" id="KW-0539">Nucleus</keyword>
<proteinExistence type="predicted"/>
<evidence type="ECO:0000256" key="4">
    <source>
        <dbReference type="SAM" id="MobiDB-lite"/>
    </source>
</evidence>
<evidence type="ECO:0000259" key="5">
    <source>
        <dbReference type="PROSITE" id="PS51319"/>
    </source>
</evidence>
<feature type="region of interest" description="Disordered" evidence="4">
    <location>
        <begin position="79"/>
        <end position="110"/>
    </location>
</feature>